<dbReference type="InterPro" id="IPR006225">
    <property type="entry name" value="PsdUridine_synth_RluC/D"/>
</dbReference>
<evidence type="ECO:0000256" key="1">
    <source>
        <dbReference type="ARBA" id="ARBA00000073"/>
    </source>
</evidence>
<evidence type="ECO:0000256" key="2">
    <source>
        <dbReference type="ARBA" id="ARBA00010876"/>
    </source>
</evidence>
<dbReference type="PANTHER" id="PTHR21600:SF44">
    <property type="entry name" value="RIBOSOMAL LARGE SUBUNIT PSEUDOURIDINE SYNTHASE D"/>
    <property type="match status" value="1"/>
</dbReference>
<dbReference type="InterPro" id="IPR020103">
    <property type="entry name" value="PsdUridine_synth_cat_dom_sf"/>
</dbReference>
<dbReference type="GO" id="GO:0140098">
    <property type="term" value="F:catalytic activity, acting on RNA"/>
    <property type="evidence" value="ECO:0007669"/>
    <property type="project" value="UniProtKB-ARBA"/>
</dbReference>
<dbReference type="PROSITE" id="PS50889">
    <property type="entry name" value="S4"/>
    <property type="match status" value="1"/>
</dbReference>
<comment type="similarity">
    <text evidence="2 6">Belongs to the pseudouridine synthase RluA family.</text>
</comment>
<accession>A0A1I2G646</accession>
<sequence>MDAGDFMNTDGIMDMDANYYKPLIVVVQAEDAGLSVRALVERKLGVSRSLLSRVKLTEHGITVNEQRVYTTATVAEGDIIRIRMEKETSEDILPEPIPLQIVYEDEHLLILNKPPGIVVHPTHGHYTGTLANGVVYHWRERGEKVRFRPVNRLDEDTSGLVVIAKSPYIHQQLSDQLQADAITKRYAAFVYGVPPERAGTINAPIDRDPDSPHVRIVTPEGYPSVTHYEVAAEYGDGAASLVRLRLETGRTHQIRVHMKYIGCPLIGDAMYGLPPEAGELCAAWEQTAGRQALHAEMLGLTHPMTGQWMEWRAELPEQLKRLKQLLEQ</sequence>
<dbReference type="Proteomes" id="UP000183410">
    <property type="component" value="Unassembled WGS sequence"/>
</dbReference>
<dbReference type="EMBL" id="FONN01000014">
    <property type="protein sequence ID" value="SFF12599.1"/>
    <property type="molecule type" value="Genomic_DNA"/>
</dbReference>
<dbReference type="PANTHER" id="PTHR21600">
    <property type="entry name" value="MITOCHONDRIAL RNA PSEUDOURIDINE SYNTHASE"/>
    <property type="match status" value="1"/>
</dbReference>
<name>A0A1I2G646_9BACL</name>
<feature type="domain" description="Pseudouridine synthase RsuA/RluA-like" evidence="7">
    <location>
        <begin position="107"/>
        <end position="259"/>
    </location>
</feature>
<dbReference type="InterPro" id="IPR050188">
    <property type="entry name" value="RluA_PseudoU_synthase"/>
</dbReference>
<dbReference type="Gene3D" id="3.30.2350.10">
    <property type="entry name" value="Pseudouridine synthase"/>
    <property type="match status" value="1"/>
</dbReference>
<dbReference type="CDD" id="cd02869">
    <property type="entry name" value="PseudoU_synth_RluA_like"/>
    <property type="match status" value="1"/>
</dbReference>
<evidence type="ECO:0000256" key="6">
    <source>
        <dbReference type="RuleBase" id="RU362028"/>
    </source>
</evidence>
<dbReference type="NCBIfam" id="TIGR00005">
    <property type="entry name" value="rluA_subfam"/>
    <property type="match status" value="1"/>
</dbReference>
<dbReference type="InterPro" id="IPR006145">
    <property type="entry name" value="PsdUridine_synth_RsuA/RluA"/>
</dbReference>
<keyword evidence="5" id="KW-0694">RNA-binding</keyword>
<dbReference type="GO" id="GO:0000455">
    <property type="term" value="P:enzyme-directed rRNA pseudouridine synthesis"/>
    <property type="evidence" value="ECO:0007669"/>
    <property type="project" value="TreeGrafter"/>
</dbReference>
<keyword evidence="9" id="KW-1185">Reference proteome</keyword>
<feature type="active site" evidence="4">
    <location>
        <position position="154"/>
    </location>
</feature>
<dbReference type="PROSITE" id="PS01129">
    <property type="entry name" value="PSI_RLU"/>
    <property type="match status" value="1"/>
</dbReference>
<comment type="function">
    <text evidence="6">Responsible for synthesis of pseudouridine from uracil.</text>
</comment>
<evidence type="ECO:0000313" key="8">
    <source>
        <dbReference type="EMBL" id="SFF12599.1"/>
    </source>
</evidence>
<dbReference type="GO" id="GO:0003723">
    <property type="term" value="F:RNA binding"/>
    <property type="evidence" value="ECO:0007669"/>
    <property type="project" value="UniProtKB-KW"/>
</dbReference>
<evidence type="ECO:0000256" key="4">
    <source>
        <dbReference type="PIRSR" id="PIRSR606225-1"/>
    </source>
</evidence>
<evidence type="ECO:0000256" key="5">
    <source>
        <dbReference type="PROSITE-ProRule" id="PRU00182"/>
    </source>
</evidence>
<reference evidence="9" key="1">
    <citation type="submission" date="2016-10" db="EMBL/GenBank/DDBJ databases">
        <authorList>
            <person name="Varghese N."/>
            <person name="Submissions S."/>
        </authorList>
    </citation>
    <scope>NUCLEOTIDE SEQUENCE [LARGE SCALE GENOMIC DNA]</scope>
    <source>
        <strain evidence="9">CGMCC 1.10223</strain>
    </source>
</reference>
<dbReference type="Pfam" id="PF00849">
    <property type="entry name" value="PseudoU_synth_2"/>
    <property type="match status" value="1"/>
</dbReference>
<evidence type="ECO:0000313" key="9">
    <source>
        <dbReference type="Proteomes" id="UP000183410"/>
    </source>
</evidence>
<keyword evidence="3 6" id="KW-0413">Isomerase</keyword>
<proteinExistence type="inferred from homology"/>
<dbReference type="SUPFAM" id="SSF55120">
    <property type="entry name" value="Pseudouridine synthase"/>
    <property type="match status" value="1"/>
</dbReference>
<gene>
    <name evidence="8" type="ORF">SAMN04487969_114178</name>
</gene>
<evidence type="ECO:0000259" key="7">
    <source>
        <dbReference type="Pfam" id="PF00849"/>
    </source>
</evidence>
<comment type="catalytic activity">
    <reaction evidence="1 6">
        <text>a uridine in RNA = a pseudouridine in RNA</text>
        <dbReference type="Rhea" id="RHEA:48348"/>
        <dbReference type="Rhea" id="RHEA-COMP:12068"/>
        <dbReference type="Rhea" id="RHEA-COMP:12069"/>
        <dbReference type="ChEBI" id="CHEBI:65314"/>
        <dbReference type="ChEBI" id="CHEBI:65315"/>
    </reaction>
</comment>
<protein>
    <recommendedName>
        <fullName evidence="6">Pseudouridine synthase</fullName>
        <ecNumber evidence="6">5.4.99.-</ecNumber>
    </recommendedName>
</protein>
<organism evidence="8 9">
    <name type="scientific">Paenibacillus algorifonticola</name>
    <dbReference type="NCBI Taxonomy" id="684063"/>
    <lineage>
        <taxon>Bacteria</taxon>
        <taxon>Bacillati</taxon>
        <taxon>Bacillota</taxon>
        <taxon>Bacilli</taxon>
        <taxon>Bacillales</taxon>
        <taxon>Paenibacillaceae</taxon>
        <taxon>Paenibacillus</taxon>
    </lineage>
</organism>
<dbReference type="GO" id="GO:0009982">
    <property type="term" value="F:pseudouridine synthase activity"/>
    <property type="evidence" value="ECO:0007669"/>
    <property type="project" value="InterPro"/>
</dbReference>
<evidence type="ECO:0000256" key="3">
    <source>
        <dbReference type="ARBA" id="ARBA00023235"/>
    </source>
</evidence>
<dbReference type="EC" id="5.4.99.-" evidence="6"/>
<dbReference type="AlphaFoldDB" id="A0A1I2G646"/>
<dbReference type="InterPro" id="IPR006224">
    <property type="entry name" value="PsdUridine_synth_RluA-like_CS"/>
</dbReference>